<organism evidence="2">
    <name type="scientific">marine metagenome</name>
    <dbReference type="NCBI Taxonomy" id="408172"/>
    <lineage>
        <taxon>unclassified sequences</taxon>
        <taxon>metagenomes</taxon>
        <taxon>ecological metagenomes</taxon>
    </lineage>
</organism>
<dbReference type="InterPro" id="IPR023198">
    <property type="entry name" value="PGP-like_dom2"/>
</dbReference>
<protein>
    <recommendedName>
        <fullName evidence="3">Haloacid dehalogenase-like hydrolase</fullName>
    </recommendedName>
</protein>
<dbReference type="PANTHER" id="PTHR43316">
    <property type="entry name" value="HYDROLASE, HALOACID DELAHOGENASE-RELATED"/>
    <property type="match status" value="1"/>
</dbReference>
<dbReference type="SUPFAM" id="SSF56784">
    <property type="entry name" value="HAD-like"/>
    <property type="match status" value="1"/>
</dbReference>
<dbReference type="SFLD" id="SFLDG01129">
    <property type="entry name" value="C1.5:_HAD__Beta-PGM__Phosphata"/>
    <property type="match status" value="1"/>
</dbReference>
<dbReference type="InterPro" id="IPR051540">
    <property type="entry name" value="S-2-haloacid_dehalogenase"/>
</dbReference>
<evidence type="ECO:0008006" key="3">
    <source>
        <dbReference type="Google" id="ProtNLM"/>
    </source>
</evidence>
<dbReference type="Pfam" id="PF00702">
    <property type="entry name" value="Hydrolase"/>
    <property type="match status" value="1"/>
</dbReference>
<evidence type="ECO:0000256" key="1">
    <source>
        <dbReference type="ARBA" id="ARBA00022801"/>
    </source>
</evidence>
<dbReference type="GO" id="GO:0016787">
    <property type="term" value="F:hydrolase activity"/>
    <property type="evidence" value="ECO:0007669"/>
    <property type="project" value="UniProtKB-KW"/>
</dbReference>
<dbReference type="AlphaFoldDB" id="A0A381NUJ6"/>
<dbReference type="SFLD" id="SFLDS00003">
    <property type="entry name" value="Haloacid_Dehalogenase"/>
    <property type="match status" value="1"/>
</dbReference>
<name>A0A381NUJ6_9ZZZZ</name>
<dbReference type="EMBL" id="UINC01000600">
    <property type="protein sequence ID" value="SUZ58157.1"/>
    <property type="molecule type" value="Genomic_DNA"/>
</dbReference>
<dbReference type="InterPro" id="IPR036412">
    <property type="entry name" value="HAD-like_sf"/>
</dbReference>
<dbReference type="Gene3D" id="3.40.50.1000">
    <property type="entry name" value="HAD superfamily/HAD-like"/>
    <property type="match status" value="1"/>
</dbReference>
<gene>
    <name evidence="2" type="ORF">METZ01_LOCUS11011</name>
</gene>
<dbReference type="InterPro" id="IPR023214">
    <property type="entry name" value="HAD_sf"/>
</dbReference>
<proteinExistence type="predicted"/>
<reference evidence="2" key="1">
    <citation type="submission" date="2018-05" db="EMBL/GenBank/DDBJ databases">
        <authorList>
            <person name="Lanie J.A."/>
            <person name="Ng W.-L."/>
            <person name="Kazmierczak K.M."/>
            <person name="Andrzejewski T.M."/>
            <person name="Davidsen T.M."/>
            <person name="Wayne K.J."/>
            <person name="Tettelin H."/>
            <person name="Glass J.I."/>
            <person name="Rusch D."/>
            <person name="Podicherti R."/>
            <person name="Tsui H.-C.T."/>
            <person name="Winkler M.E."/>
        </authorList>
    </citation>
    <scope>NUCLEOTIDE SEQUENCE</scope>
</reference>
<keyword evidence="1" id="KW-0378">Hydrolase</keyword>
<sequence>MFEVIAFDADDTLWHNESIFTMTQIKFREMLSSHGQEVVDQTLFSTQIKNLQHFGYGIKGFILSMIETSIELTDGEVSGHEIQQILDFGREMLAAPIELLPYVREVVEELSQKYTLLLITKGDLIDQETKIARSGLAEFFDAVEIVSDKTTEVYSKILERHKIESSRFMMIGNSMRSDIVPIVQIGAHAVHVPYLSTWEHEQDHPPVDAEHYTELKHLGLLPQLISEKG</sequence>
<accession>A0A381NUJ6</accession>
<dbReference type="PANTHER" id="PTHR43316:SF8">
    <property type="entry name" value="HAD FAMILY HYDROLASE"/>
    <property type="match status" value="1"/>
</dbReference>
<evidence type="ECO:0000313" key="2">
    <source>
        <dbReference type="EMBL" id="SUZ58157.1"/>
    </source>
</evidence>
<dbReference type="Gene3D" id="1.10.150.240">
    <property type="entry name" value="Putative phosphatase, domain 2"/>
    <property type="match status" value="1"/>
</dbReference>